<evidence type="ECO:0000313" key="2">
    <source>
        <dbReference type="Proteomes" id="UP000807342"/>
    </source>
</evidence>
<dbReference type="AlphaFoldDB" id="A0A9P5X5Y3"/>
<gene>
    <name evidence="1" type="ORF">P691DRAFT_808332</name>
</gene>
<reference evidence="1" key="1">
    <citation type="submission" date="2020-11" db="EMBL/GenBank/DDBJ databases">
        <authorList>
            <consortium name="DOE Joint Genome Institute"/>
            <person name="Ahrendt S."/>
            <person name="Riley R."/>
            <person name="Andreopoulos W."/>
            <person name="Labutti K."/>
            <person name="Pangilinan J."/>
            <person name="Ruiz-Duenas F.J."/>
            <person name="Barrasa J.M."/>
            <person name="Sanchez-Garcia M."/>
            <person name="Camarero S."/>
            <person name="Miyauchi S."/>
            <person name="Serrano A."/>
            <person name="Linde D."/>
            <person name="Babiker R."/>
            <person name="Drula E."/>
            <person name="Ayuso-Fernandez I."/>
            <person name="Pacheco R."/>
            <person name="Padilla G."/>
            <person name="Ferreira P."/>
            <person name="Barriuso J."/>
            <person name="Kellner H."/>
            <person name="Castanera R."/>
            <person name="Alfaro M."/>
            <person name="Ramirez L."/>
            <person name="Pisabarro A.G."/>
            <person name="Kuo A."/>
            <person name="Tritt A."/>
            <person name="Lipzen A."/>
            <person name="He G."/>
            <person name="Yan M."/>
            <person name="Ng V."/>
            <person name="Cullen D."/>
            <person name="Martin F."/>
            <person name="Rosso M.-N."/>
            <person name="Henrissat B."/>
            <person name="Hibbett D."/>
            <person name="Martinez A.T."/>
            <person name="Grigoriev I.V."/>
        </authorList>
    </citation>
    <scope>NUCLEOTIDE SEQUENCE</scope>
    <source>
        <strain evidence="1">MF-IS2</strain>
    </source>
</reference>
<evidence type="ECO:0000313" key="1">
    <source>
        <dbReference type="EMBL" id="KAF9443795.1"/>
    </source>
</evidence>
<dbReference type="OrthoDB" id="2692735at2759"/>
<accession>A0A9P5X5Y3</accession>
<keyword evidence="2" id="KW-1185">Reference proteome</keyword>
<comment type="caution">
    <text evidence="1">The sequence shown here is derived from an EMBL/GenBank/DDBJ whole genome shotgun (WGS) entry which is preliminary data.</text>
</comment>
<protein>
    <submittedName>
        <fullName evidence="1">Uncharacterized protein</fullName>
    </submittedName>
</protein>
<dbReference type="EMBL" id="MU151434">
    <property type="protein sequence ID" value="KAF9443795.1"/>
    <property type="molecule type" value="Genomic_DNA"/>
</dbReference>
<dbReference type="Proteomes" id="UP000807342">
    <property type="component" value="Unassembled WGS sequence"/>
</dbReference>
<sequence>MQEVQSIVYSRLDSRGRRWGMEGGEERRWHSHHIAHTSMGTTVTLQATNLIWPRWEVPNSTSTTHSRRPSALSGVSIKDDVSVNRNNVLRSRLVP</sequence>
<organism evidence="1 2">
    <name type="scientific">Macrolepiota fuliginosa MF-IS2</name>
    <dbReference type="NCBI Taxonomy" id="1400762"/>
    <lineage>
        <taxon>Eukaryota</taxon>
        <taxon>Fungi</taxon>
        <taxon>Dikarya</taxon>
        <taxon>Basidiomycota</taxon>
        <taxon>Agaricomycotina</taxon>
        <taxon>Agaricomycetes</taxon>
        <taxon>Agaricomycetidae</taxon>
        <taxon>Agaricales</taxon>
        <taxon>Agaricineae</taxon>
        <taxon>Agaricaceae</taxon>
        <taxon>Macrolepiota</taxon>
    </lineage>
</organism>
<name>A0A9P5X5Y3_9AGAR</name>
<proteinExistence type="predicted"/>